<gene>
    <name evidence="2" type="ORF">SAMN05216277_11855</name>
</gene>
<dbReference type="EMBL" id="FOXI01000018">
    <property type="protein sequence ID" value="SFQ08098.1"/>
    <property type="molecule type" value="Genomic_DNA"/>
</dbReference>
<dbReference type="AlphaFoldDB" id="A0A1I5VKK9"/>
<keyword evidence="1" id="KW-0472">Membrane</keyword>
<name>A0A1I5VKK9_9EURY</name>
<evidence type="ECO:0000256" key="1">
    <source>
        <dbReference type="SAM" id="Phobius"/>
    </source>
</evidence>
<evidence type="ECO:0000313" key="3">
    <source>
        <dbReference type="Proteomes" id="UP000183769"/>
    </source>
</evidence>
<keyword evidence="3" id="KW-1185">Reference proteome</keyword>
<evidence type="ECO:0000313" key="2">
    <source>
        <dbReference type="EMBL" id="SFQ08098.1"/>
    </source>
</evidence>
<keyword evidence="1" id="KW-0812">Transmembrane</keyword>
<feature type="transmembrane region" description="Helical" evidence="1">
    <location>
        <begin position="153"/>
        <end position="171"/>
    </location>
</feature>
<proteinExistence type="predicted"/>
<dbReference type="RefSeq" id="WP_218144690.1">
    <property type="nucleotide sequence ID" value="NZ_FOXI01000018.1"/>
</dbReference>
<protein>
    <submittedName>
        <fullName evidence="2">Uncharacterized protein</fullName>
    </submittedName>
</protein>
<keyword evidence="1" id="KW-1133">Transmembrane helix</keyword>
<sequence length="178" mass="18981">DLTIADGLKNAETTSSAGGRSVSMLAVLEDGQETPSKVRYYGEASDTTSTTYRLGMVQGEQRQAVSGHQAVELHLPPLPEDTLVYRVTDEGSQPITANASIGGITHSANKTVIKTYTTTDGDVGVEVVYDPGILERVDWWVSTSVPDISIPSFGFGMASSPLVGGALLVLARRRRTLR</sequence>
<dbReference type="Proteomes" id="UP000183769">
    <property type="component" value="Unassembled WGS sequence"/>
</dbReference>
<accession>A0A1I5VKK9</accession>
<reference evidence="3" key="1">
    <citation type="submission" date="2016-10" db="EMBL/GenBank/DDBJ databases">
        <authorList>
            <person name="Varghese N."/>
            <person name="Submissions S."/>
        </authorList>
    </citation>
    <scope>NUCLEOTIDE SEQUENCE [LARGE SCALE GENOMIC DNA]</scope>
    <source>
        <strain evidence="3">CGMCC 1.10329</strain>
    </source>
</reference>
<feature type="non-terminal residue" evidence="2">
    <location>
        <position position="1"/>
    </location>
</feature>
<organism evidence="2 3">
    <name type="scientific">Halolamina pelagica</name>
    <dbReference type="NCBI Taxonomy" id="699431"/>
    <lineage>
        <taxon>Archaea</taxon>
        <taxon>Methanobacteriati</taxon>
        <taxon>Methanobacteriota</taxon>
        <taxon>Stenosarchaea group</taxon>
        <taxon>Halobacteria</taxon>
        <taxon>Halobacteriales</taxon>
        <taxon>Haloferacaceae</taxon>
    </lineage>
</organism>